<evidence type="ECO:0000256" key="8">
    <source>
        <dbReference type="SAM" id="Phobius"/>
    </source>
</evidence>
<evidence type="ECO:0000256" key="5">
    <source>
        <dbReference type="ARBA" id="ARBA00022692"/>
    </source>
</evidence>
<dbReference type="Gene3D" id="1.20.1250.20">
    <property type="entry name" value="MFS general substrate transporter like domains"/>
    <property type="match status" value="2"/>
</dbReference>
<dbReference type="SUPFAM" id="SSF103473">
    <property type="entry name" value="MFS general substrate transporter"/>
    <property type="match status" value="1"/>
</dbReference>
<dbReference type="InterPro" id="IPR001958">
    <property type="entry name" value="Tet-R_TetA/multi-R_MdtG-like"/>
</dbReference>
<protein>
    <submittedName>
        <fullName evidence="10">Predicted MFS family arabinose efflux permease</fullName>
    </submittedName>
</protein>
<dbReference type="CDD" id="cd17477">
    <property type="entry name" value="MFS_YcaD_like"/>
    <property type="match status" value="1"/>
</dbReference>
<dbReference type="RefSeq" id="WP_097149157.1">
    <property type="nucleotide sequence ID" value="NZ_OBQC01000004.1"/>
</dbReference>
<feature type="transmembrane region" description="Helical" evidence="8">
    <location>
        <begin position="12"/>
        <end position="36"/>
    </location>
</feature>
<dbReference type="InterPro" id="IPR011701">
    <property type="entry name" value="MFS"/>
</dbReference>
<dbReference type="InterPro" id="IPR005828">
    <property type="entry name" value="MFS_sugar_transport-like"/>
</dbReference>
<dbReference type="InterPro" id="IPR036259">
    <property type="entry name" value="MFS_trans_sf"/>
</dbReference>
<feature type="transmembrane region" description="Helical" evidence="8">
    <location>
        <begin position="366"/>
        <end position="385"/>
    </location>
</feature>
<name>A0A285U9N9_9BACL</name>
<evidence type="ECO:0000313" key="10">
    <source>
        <dbReference type="EMBL" id="SOC38529.1"/>
    </source>
</evidence>
<keyword evidence="6 8" id="KW-1133">Transmembrane helix</keyword>
<dbReference type="OrthoDB" id="478565at2"/>
<accession>A0A285U9N9</accession>
<feature type="transmembrane region" description="Helical" evidence="8">
    <location>
        <begin position="276"/>
        <end position="295"/>
    </location>
</feature>
<evidence type="ECO:0000256" key="4">
    <source>
        <dbReference type="ARBA" id="ARBA00022475"/>
    </source>
</evidence>
<dbReference type="GO" id="GO:0022857">
    <property type="term" value="F:transmembrane transporter activity"/>
    <property type="evidence" value="ECO:0007669"/>
    <property type="project" value="InterPro"/>
</dbReference>
<dbReference type="AlphaFoldDB" id="A0A285U9N9"/>
<dbReference type="Pfam" id="PF00083">
    <property type="entry name" value="Sugar_tr"/>
    <property type="match status" value="1"/>
</dbReference>
<keyword evidence="4" id="KW-1003">Cell membrane</keyword>
<feature type="transmembrane region" description="Helical" evidence="8">
    <location>
        <begin position="301"/>
        <end position="324"/>
    </location>
</feature>
<organism evidence="10 11">
    <name type="scientific">Ureibacillus acetophenoni</name>
    <dbReference type="NCBI Taxonomy" id="614649"/>
    <lineage>
        <taxon>Bacteria</taxon>
        <taxon>Bacillati</taxon>
        <taxon>Bacillota</taxon>
        <taxon>Bacilli</taxon>
        <taxon>Bacillales</taxon>
        <taxon>Caryophanaceae</taxon>
        <taxon>Ureibacillus</taxon>
    </lineage>
</organism>
<reference evidence="11" key="1">
    <citation type="submission" date="2017-08" db="EMBL/GenBank/DDBJ databases">
        <authorList>
            <person name="Varghese N."/>
            <person name="Submissions S."/>
        </authorList>
    </citation>
    <scope>NUCLEOTIDE SEQUENCE [LARGE SCALE GENOMIC DNA]</scope>
    <source>
        <strain evidence="11">JC23</strain>
    </source>
</reference>
<evidence type="ECO:0000256" key="1">
    <source>
        <dbReference type="ARBA" id="ARBA00004651"/>
    </source>
</evidence>
<dbReference type="InterPro" id="IPR020846">
    <property type="entry name" value="MFS_dom"/>
</dbReference>
<dbReference type="GO" id="GO:0005886">
    <property type="term" value="C:plasma membrane"/>
    <property type="evidence" value="ECO:0007669"/>
    <property type="project" value="UniProtKB-SubCell"/>
</dbReference>
<feature type="transmembrane region" description="Helical" evidence="8">
    <location>
        <begin position="48"/>
        <end position="68"/>
    </location>
</feature>
<dbReference type="Proteomes" id="UP000219252">
    <property type="component" value="Unassembled WGS sequence"/>
</dbReference>
<dbReference type="InterPro" id="IPR047200">
    <property type="entry name" value="MFS_YcaD-like"/>
</dbReference>
<evidence type="ECO:0000313" key="11">
    <source>
        <dbReference type="Proteomes" id="UP000219252"/>
    </source>
</evidence>
<feature type="transmembrane region" description="Helical" evidence="8">
    <location>
        <begin position="75"/>
        <end position="94"/>
    </location>
</feature>
<feature type="transmembrane region" description="Helical" evidence="8">
    <location>
        <begin position="331"/>
        <end position="354"/>
    </location>
</feature>
<feature type="domain" description="Major facilitator superfamily (MFS) profile" evidence="9">
    <location>
        <begin position="10"/>
        <end position="389"/>
    </location>
</feature>
<dbReference type="EMBL" id="OBQC01000004">
    <property type="protein sequence ID" value="SOC38529.1"/>
    <property type="molecule type" value="Genomic_DNA"/>
</dbReference>
<feature type="transmembrane region" description="Helical" evidence="8">
    <location>
        <begin position="244"/>
        <end position="264"/>
    </location>
</feature>
<dbReference type="PANTHER" id="PTHR23521:SF2">
    <property type="entry name" value="TRANSPORTER MFS SUPERFAMILY"/>
    <property type="match status" value="1"/>
</dbReference>
<dbReference type="PROSITE" id="PS50850">
    <property type="entry name" value="MFS"/>
    <property type="match status" value="1"/>
</dbReference>
<keyword evidence="3" id="KW-0813">Transport</keyword>
<dbReference type="PANTHER" id="PTHR23521">
    <property type="entry name" value="TRANSPORTER MFS SUPERFAMILY"/>
    <property type="match status" value="1"/>
</dbReference>
<comment type="similarity">
    <text evidence="2">Belongs to the major facilitator superfamily. TCR/Tet family.</text>
</comment>
<feature type="transmembrane region" description="Helical" evidence="8">
    <location>
        <begin position="206"/>
        <end position="224"/>
    </location>
</feature>
<feature type="transmembrane region" description="Helical" evidence="8">
    <location>
        <begin position="164"/>
        <end position="181"/>
    </location>
</feature>
<evidence type="ECO:0000256" key="2">
    <source>
        <dbReference type="ARBA" id="ARBA00007520"/>
    </source>
</evidence>
<evidence type="ECO:0000256" key="6">
    <source>
        <dbReference type="ARBA" id="ARBA00022989"/>
    </source>
</evidence>
<feature type="transmembrane region" description="Helical" evidence="8">
    <location>
        <begin position="100"/>
        <end position="121"/>
    </location>
</feature>
<evidence type="ECO:0000259" key="9">
    <source>
        <dbReference type="PROSITE" id="PS50850"/>
    </source>
</evidence>
<keyword evidence="5 8" id="KW-0812">Transmembrane</keyword>
<comment type="subcellular location">
    <subcellularLocation>
        <location evidence="1">Cell membrane</location>
        <topology evidence="1">Multi-pass membrane protein</topology>
    </subcellularLocation>
</comment>
<keyword evidence="11" id="KW-1185">Reference proteome</keyword>
<gene>
    <name evidence="10" type="ORF">SAMN05877842_104164</name>
</gene>
<sequence length="389" mass="42918">MENQTLKKSVLFVLLITVLVSGISQGLLMPVISIIFEQQGISPTISGLHSAAFYIGILIASPFMEMFIRKFGFKNVILIGLTITIVSNLLFLVFESIFIWFLLRLLIGIGANMCALASQTWITSTVGQKSRGVIISIYGLCFGLGFAIGPYATSLIEYNENLPFLLLACLSMTIFTIVLFLENRHSISYEEQVNFRLLDFFNRFKLVLNYAWVALLFPFTYGVLESVINVNLPTQVLRSNLDLNLIAVLVSVFALGSIIFQIPLGIMSDRYGRRKILAISTAIGTFSFGVGVIFFHNIILLISMLCIAGMFVGSIYSLGIAYMIDLIPKQLIPMGTVLSGIVFSFGSILGPIIGGGLLETIPHFNVLWIFIVLLLILSIVLAKGIQKEL</sequence>
<keyword evidence="7 8" id="KW-0472">Membrane</keyword>
<evidence type="ECO:0000256" key="7">
    <source>
        <dbReference type="ARBA" id="ARBA00023136"/>
    </source>
</evidence>
<feature type="transmembrane region" description="Helical" evidence="8">
    <location>
        <begin position="133"/>
        <end position="152"/>
    </location>
</feature>
<dbReference type="PROSITE" id="PS00216">
    <property type="entry name" value="SUGAR_TRANSPORT_1"/>
    <property type="match status" value="1"/>
</dbReference>
<dbReference type="PRINTS" id="PR01035">
    <property type="entry name" value="TCRTETA"/>
</dbReference>
<evidence type="ECO:0000256" key="3">
    <source>
        <dbReference type="ARBA" id="ARBA00022448"/>
    </source>
</evidence>
<dbReference type="InterPro" id="IPR005829">
    <property type="entry name" value="Sugar_transporter_CS"/>
</dbReference>
<proteinExistence type="inferred from homology"/>
<dbReference type="Pfam" id="PF07690">
    <property type="entry name" value="MFS_1"/>
    <property type="match status" value="1"/>
</dbReference>